<protein>
    <recommendedName>
        <fullName evidence="4">Glycosyl transferase family 1 domain-containing protein</fullName>
    </recommendedName>
</protein>
<dbReference type="GO" id="GO:0016757">
    <property type="term" value="F:glycosyltransferase activity"/>
    <property type="evidence" value="ECO:0007669"/>
    <property type="project" value="UniProtKB-KW"/>
</dbReference>
<dbReference type="Gene3D" id="3.40.50.2000">
    <property type="entry name" value="Glycogen Phosphorylase B"/>
    <property type="match status" value="2"/>
</dbReference>
<evidence type="ECO:0000256" key="1">
    <source>
        <dbReference type="ARBA" id="ARBA00022676"/>
    </source>
</evidence>
<evidence type="ECO:0000256" key="2">
    <source>
        <dbReference type="SAM" id="MobiDB-lite"/>
    </source>
</evidence>
<evidence type="ECO:0000256" key="3">
    <source>
        <dbReference type="SAM" id="SignalP"/>
    </source>
</evidence>
<organism evidence="5 6">
    <name type="scientific">Symbiochloris irregularis</name>
    <dbReference type="NCBI Taxonomy" id="706552"/>
    <lineage>
        <taxon>Eukaryota</taxon>
        <taxon>Viridiplantae</taxon>
        <taxon>Chlorophyta</taxon>
        <taxon>core chlorophytes</taxon>
        <taxon>Trebouxiophyceae</taxon>
        <taxon>Trebouxiales</taxon>
        <taxon>Trebouxiaceae</taxon>
        <taxon>Symbiochloris</taxon>
    </lineage>
</organism>
<feature type="region of interest" description="Disordered" evidence="2">
    <location>
        <begin position="242"/>
        <end position="302"/>
    </location>
</feature>
<evidence type="ECO:0000259" key="4">
    <source>
        <dbReference type="Pfam" id="PF00534"/>
    </source>
</evidence>
<gene>
    <name evidence="5" type="ORF">WJX73_003980</name>
</gene>
<dbReference type="AlphaFoldDB" id="A0AAW1P0K1"/>
<feature type="chain" id="PRO_5043810992" description="Glycosyl transferase family 1 domain-containing protein" evidence="3">
    <location>
        <begin position="19"/>
        <end position="528"/>
    </location>
</feature>
<accession>A0AAW1P0K1</accession>
<keyword evidence="1" id="KW-0328">Glycosyltransferase</keyword>
<evidence type="ECO:0000313" key="5">
    <source>
        <dbReference type="EMBL" id="KAK9803331.1"/>
    </source>
</evidence>
<proteinExistence type="predicted"/>
<reference evidence="5 6" key="1">
    <citation type="journal article" date="2024" name="Nat. Commun.">
        <title>Phylogenomics reveals the evolutionary origins of lichenization in chlorophyte algae.</title>
        <authorList>
            <person name="Puginier C."/>
            <person name="Libourel C."/>
            <person name="Otte J."/>
            <person name="Skaloud P."/>
            <person name="Haon M."/>
            <person name="Grisel S."/>
            <person name="Petersen M."/>
            <person name="Berrin J.G."/>
            <person name="Delaux P.M."/>
            <person name="Dal Grande F."/>
            <person name="Keller J."/>
        </authorList>
    </citation>
    <scope>NUCLEOTIDE SEQUENCE [LARGE SCALE GENOMIC DNA]</scope>
    <source>
        <strain evidence="5 6">SAG 2036</strain>
    </source>
</reference>
<feature type="domain" description="Glycosyl transferase family 1" evidence="4">
    <location>
        <begin position="328"/>
        <end position="486"/>
    </location>
</feature>
<keyword evidence="6" id="KW-1185">Reference proteome</keyword>
<sequence length="528" mass="56821">MPLRVLFITLEFSAATFSGNGVCAQSQVRALTKQGHKVLVISGRPADCKDPPKPQGATQLHEVPLPSWGRLDRQSPWQEFAAACTRLGALVSGFQPQVVWGVDWTSLHPYYEISGRLHPPEELDSGALPYVFMNYRVFSRSVRRESESDTEREFLQAKESEAVQAASLVAALGLSDAGYIHEHLMPASLPQEKRVKPVVILPALRSDLADLPLPDDVIPHLPPARSNSNALRLYSSMNGLALSDSSDESAQPDLLSGLAPSQQDRSRPQTPEAEGSRTNLAAQEALPSLDEESSDWGVGPSKPKAAAGVAALQADCRLAGEGGPAPQLALVGKRIYLTCCVRLSPEKEPLRFVDLVEQLARSGALQQHQITPVLVGSAKSAFADLVRAKLQAAWPSSLLMDKFLGPAELAELYSCTRLNFHPCTYDAYGMTIVEAASQGAPTLVDHNKDVGATDLLSPEAGEVLTADYGLPKAELARLVADLLRPESAEALMKVGARAASKARQWTEPALGEVMTEILAGVVDRKPDQ</sequence>
<dbReference type="SUPFAM" id="SSF53756">
    <property type="entry name" value="UDP-Glycosyltransferase/glycogen phosphorylase"/>
    <property type="match status" value="2"/>
</dbReference>
<comment type="caution">
    <text evidence="5">The sequence shown here is derived from an EMBL/GenBank/DDBJ whole genome shotgun (WGS) entry which is preliminary data.</text>
</comment>
<dbReference type="Pfam" id="PF00534">
    <property type="entry name" value="Glycos_transf_1"/>
    <property type="match status" value="1"/>
</dbReference>
<dbReference type="InterPro" id="IPR001296">
    <property type="entry name" value="Glyco_trans_1"/>
</dbReference>
<name>A0AAW1P0K1_9CHLO</name>
<keyword evidence="1" id="KW-0808">Transferase</keyword>
<keyword evidence="3" id="KW-0732">Signal</keyword>
<dbReference type="EMBL" id="JALJOQ010000060">
    <property type="protein sequence ID" value="KAK9803331.1"/>
    <property type="molecule type" value="Genomic_DNA"/>
</dbReference>
<feature type="signal peptide" evidence="3">
    <location>
        <begin position="1"/>
        <end position="18"/>
    </location>
</feature>
<dbReference type="Proteomes" id="UP001465755">
    <property type="component" value="Unassembled WGS sequence"/>
</dbReference>
<evidence type="ECO:0000313" key="6">
    <source>
        <dbReference type="Proteomes" id="UP001465755"/>
    </source>
</evidence>